<organism evidence="7 8">
    <name type="scientific">Georgenia faecalis</name>
    <dbReference type="NCBI Taxonomy" id="2483799"/>
    <lineage>
        <taxon>Bacteria</taxon>
        <taxon>Bacillati</taxon>
        <taxon>Actinomycetota</taxon>
        <taxon>Actinomycetes</taxon>
        <taxon>Micrococcales</taxon>
        <taxon>Bogoriellaceae</taxon>
        <taxon>Georgenia</taxon>
    </lineage>
</organism>
<proteinExistence type="predicted"/>
<dbReference type="Proteomes" id="UP001595955">
    <property type="component" value="Unassembled WGS sequence"/>
</dbReference>
<feature type="transmembrane region" description="Helical" evidence="6">
    <location>
        <begin position="237"/>
        <end position="265"/>
    </location>
</feature>
<protein>
    <submittedName>
        <fullName evidence="7">Oligosaccharide flippase family protein</fullName>
    </submittedName>
</protein>
<dbReference type="InterPro" id="IPR002797">
    <property type="entry name" value="Polysacc_synth"/>
</dbReference>
<dbReference type="RefSeq" id="WP_122822939.1">
    <property type="nucleotide sequence ID" value="NZ_CP033325.1"/>
</dbReference>
<feature type="transmembrane region" description="Helical" evidence="6">
    <location>
        <begin position="106"/>
        <end position="127"/>
    </location>
</feature>
<accession>A0ABV9D5V5</accession>
<feature type="transmembrane region" description="Helical" evidence="6">
    <location>
        <begin position="139"/>
        <end position="160"/>
    </location>
</feature>
<feature type="transmembrane region" description="Helical" evidence="6">
    <location>
        <begin position="206"/>
        <end position="231"/>
    </location>
</feature>
<comment type="caution">
    <text evidence="7">The sequence shown here is derived from an EMBL/GenBank/DDBJ whole genome shotgun (WGS) entry which is preliminary data.</text>
</comment>
<feature type="transmembrane region" description="Helical" evidence="6">
    <location>
        <begin position="322"/>
        <end position="345"/>
    </location>
</feature>
<keyword evidence="4 6" id="KW-1133">Transmembrane helix</keyword>
<evidence type="ECO:0000256" key="2">
    <source>
        <dbReference type="ARBA" id="ARBA00022475"/>
    </source>
</evidence>
<feature type="transmembrane region" description="Helical" evidence="6">
    <location>
        <begin position="12"/>
        <end position="34"/>
    </location>
</feature>
<keyword evidence="8" id="KW-1185">Reference proteome</keyword>
<evidence type="ECO:0000256" key="4">
    <source>
        <dbReference type="ARBA" id="ARBA00022989"/>
    </source>
</evidence>
<dbReference type="PANTHER" id="PTHR30250:SF11">
    <property type="entry name" value="O-ANTIGEN TRANSPORTER-RELATED"/>
    <property type="match status" value="1"/>
</dbReference>
<feature type="transmembrane region" description="Helical" evidence="6">
    <location>
        <begin position="352"/>
        <end position="374"/>
    </location>
</feature>
<feature type="transmembrane region" description="Helical" evidence="6">
    <location>
        <begin position="277"/>
        <end position="302"/>
    </location>
</feature>
<evidence type="ECO:0000256" key="5">
    <source>
        <dbReference type="ARBA" id="ARBA00023136"/>
    </source>
</evidence>
<gene>
    <name evidence="7" type="ORF">ACFO3F_00410</name>
</gene>
<feature type="transmembrane region" description="Helical" evidence="6">
    <location>
        <begin position="46"/>
        <end position="68"/>
    </location>
</feature>
<evidence type="ECO:0000313" key="7">
    <source>
        <dbReference type="EMBL" id="MFC4553698.1"/>
    </source>
</evidence>
<evidence type="ECO:0000256" key="6">
    <source>
        <dbReference type="SAM" id="Phobius"/>
    </source>
</evidence>
<dbReference type="InterPro" id="IPR050833">
    <property type="entry name" value="Poly_Biosynth_Transport"/>
</dbReference>
<feature type="transmembrane region" description="Helical" evidence="6">
    <location>
        <begin position="380"/>
        <end position="400"/>
    </location>
</feature>
<feature type="transmembrane region" description="Helical" evidence="6">
    <location>
        <begin position="166"/>
        <end position="185"/>
    </location>
</feature>
<keyword evidence="5 6" id="KW-0472">Membrane</keyword>
<dbReference type="EMBL" id="JBHSGF010000001">
    <property type="protein sequence ID" value="MFC4553698.1"/>
    <property type="molecule type" value="Genomic_DNA"/>
</dbReference>
<name>A0ABV9D5V5_9MICO</name>
<dbReference type="PANTHER" id="PTHR30250">
    <property type="entry name" value="PST FAMILY PREDICTED COLANIC ACID TRANSPORTER"/>
    <property type="match status" value="1"/>
</dbReference>
<evidence type="ECO:0000313" key="8">
    <source>
        <dbReference type="Proteomes" id="UP001595955"/>
    </source>
</evidence>
<comment type="subcellular location">
    <subcellularLocation>
        <location evidence="1">Cell membrane</location>
        <topology evidence="1">Multi-pass membrane protein</topology>
    </subcellularLocation>
</comment>
<evidence type="ECO:0000256" key="3">
    <source>
        <dbReference type="ARBA" id="ARBA00022692"/>
    </source>
</evidence>
<evidence type="ECO:0000256" key="1">
    <source>
        <dbReference type="ARBA" id="ARBA00004651"/>
    </source>
</evidence>
<reference evidence="8" key="1">
    <citation type="journal article" date="2019" name="Int. J. Syst. Evol. Microbiol.">
        <title>The Global Catalogue of Microorganisms (GCM) 10K type strain sequencing project: providing services to taxonomists for standard genome sequencing and annotation.</title>
        <authorList>
            <consortium name="The Broad Institute Genomics Platform"/>
            <consortium name="The Broad Institute Genome Sequencing Center for Infectious Disease"/>
            <person name="Wu L."/>
            <person name="Ma J."/>
        </authorList>
    </citation>
    <scope>NUCLEOTIDE SEQUENCE [LARGE SCALE GENOMIC DNA]</scope>
    <source>
        <strain evidence="8">JCM 3369</strain>
    </source>
</reference>
<keyword evidence="3 6" id="KW-0812">Transmembrane</keyword>
<feature type="transmembrane region" description="Helical" evidence="6">
    <location>
        <begin position="80"/>
        <end position="100"/>
    </location>
</feature>
<keyword evidence="2" id="KW-1003">Cell membrane</keyword>
<dbReference type="Pfam" id="PF01943">
    <property type="entry name" value="Polysacc_synt"/>
    <property type="match status" value="1"/>
</dbReference>
<sequence length="416" mass="42023">MTGAGRHGSRAGGVLVLGGVLGRAAAQWVLVWIFALAGGPEEVGEYSYALAVATPVFLLLQLGLRNVYVTWPSRPPFGRFLGIRVIGSGAAAVVVLALALTPWGPAPALALPVVVLKVADGVLDMVLGRLQDEQAMVRMGGALLTSAALSTAGAAAVVLLHGDVLWALWATVPGPLLTLVVAGLRRSDTRPVPGPWRGEVARIVRTAAPVGVTDVLTSLLTYLPVLVLGLVGSSASVGVFSAALVVVTLVLLVLSAVQTVVLPGVVRAGVDGGRRGVLVAAARLAAGLTAAALMVAAAVVAVGPRALTILYGEAFALPRRDLWPLAVTIAEAPLLMVSGLVLMALGLYRQQMWGAVLAVVAMVVAALVLGADGFGVREAGVVLVVGTAVRVVVALAAAGVDGRRNGGSGPAPRLPA</sequence>